<feature type="compositionally biased region" description="Basic and acidic residues" evidence="2">
    <location>
        <begin position="801"/>
        <end position="823"/>
    </location>
</feature>
<evidence type="ECO:0000256" key="1">
    <source>
        <dbReference type="SAM" id="Coils"/>
    </source>
</evidence>
<feature type="compositionally biased region" description="Low complexity" evidence="2">
    <location>
        <begin position="717"/>
        <end position="732"/>
    </location>
</feature>
<dbReference type="Proteomes" id="UP000319466">
    <property type="component" value="Segment"/>
</dbReference>
<feature type="compositionally biased region" description="Basic and acidic residues" evidence="2">
    <location>
        <begin position="1003"/>
        <end position="1020"/>
    </location>
</feature>
<gene>
    <name evidence="3" type="ORF">LAh6_26</name>
</gene>
<feature type="region of interest" description="Disordered" evidence="2">
    <location>
        <begin position="696"/>
        <end position="877"/>
    </location>
</feature>
<dbReference type="EMBL" id="MK838112">
    <property type="protein sequence ID" value="QDH46478.1"/>
    <property type="molecule type" value="Genomic_DNA"/>
</dbReference>
<protein>
    <submittedName>
        <fullName evidence="3">Putative RecF/RecN/SMC-like protein</fullName>
    </submittedName>
</protein>
<feature type="region of interest" description="Disordered" evidence="2">
    <location>
        <begin position="13"/>
        <end position="42"/>
    </location>
</feature>
<dbReference type="PANTHER" id="PTHR23159">
    <property type="entry name" value="CENTROSOMAL PROTEIN 2"/>
    <property type="match status" value="1"/>
</dbReference>
<feature type="region of interest" description="Disordered" evidence="2">
    <location>
        <begin position="1400"/>
        <end position="1446"/>
    </location>
</feature>
<dbReference type="PANTHER" id="PTHR23159:SF31">
    <property type="entry name" value="CENTROSOME-ASSOCIATED PROTEIN CEP250 ISOFORM X1"/>
    <property type="match status" value="1"/>
</dbReference>
<proteinExistence type="predicted"/>
<reference evidence="3 4" key="1">
    <citation type="submission" date="2019-04" db="EMBL/GenBank/DDBJ databases">
        <title>Novel bacteriophages capable of disrupting biofilms from clinical strains of Aeromonas hydrophila with intrinsic antibiotic resistance.</title>
        <authorList>
            <person name="Kabwe M."/>
            <person name="Brown T.L."/>
            <person name="Speirs L."/>
            <person name="Ku H."/>
            <person name="Leach M."/>
            <person name="Chan H.T."/>
            <person name="Petrovski S."/>
            <person name="Lock P."/>
            <person name="Tucci J."/>
        </authorList>
    </citation>
    <scope>NUCLEOTIDE SEQUENCE [LARGE SCALE GENOMIC DNA]</scope>
</reference>
<evidence type="ECO:0000313" key="4">
    <source>
        <dbReference type="Proteomes" id="UP000319466"/>
    </source>
</evidence>
<keyword evidence="1" id="KW-0175">Coiled coil</keyword>
<evidence type="ECO:0000256" key="2">
    <source>
        <dbReference type="SAM" id="MobiDB-lite"/>
    </source>
</evidence>
<keyword evidence="4" id="KW-1185">Reference proteome</keyword>
<feature type="compositionally biased region" description="Basic and acidic residues" evidence="2">
    <location>
        <begin position="1243"/>
        <end position="1272"/>
    </location>
</feature>
<feature type="coiled-coil region" evidence="1">
    <location>
        <begin position="1076"/>
        <end position="1204"/>
    </location>
</feature>
<feature type="region of interest" description="Disordered" evidence="2">
    <location>
        <begin position="1226"/>
        <end position="1272"/>
    </location>
</feature>
<feature type="region of interest" description="Disordered" evidence="2">
    <location>
        <begin position="968"/>
        <end position="1020"/>
    </location>
</feature>
<feature type="compositionally biased region" description="Basic and acidic residues" evidence="2">
    <location>
        <begin position="835"/>
        <end position="844"/>
    </location>
</feature>
<feature type="compositionally biased region" description="Basic and acidic residues" evidence="2">
    <location>
        <begin position="696"/>
        <end position="716"/>
    </location>
</feature>
<feature type="compositionally biased region" description="Basic and acidic residues" evidence="2">
    <location>
        <begin position="968"/>
        <end position="996"/>
    </location>
</feature>
<evidence type="ECO:0000313" key="3">
    <source>
        <dbReference type="EMBL" id="QDH46478.1"/>
    </source>
</evidence>
<organism evidence="3 4">
    <name type="scientific">Aeromonas phage LAh_6</name>
    <dbReference type="NCBI Taxonomy" id="2591030"/>
    <lineage>
        <taxon>Viruses</taxon>
        <taxon>Duplodnaviria</taxon>
        <taxon>Heunggongvirae</taxon>
        <taxon>Uroviricota</taxon>
        <taxon>Caudoviricetes</taxon>
        <taxon>Grimontviridae</taxon>
        <taxon>Lahexavirus</taxon>
        <taxon>Lahexavirus LAh6</taxon>
    </lineage>
</organism>
<sequence length="1446" mass="158028">MNYITDPDLLKELNRGYEPPASPTANPTDSAGEEDQGWFLGEGGLSGVGRAAGQRVLSGLAHIAATSTTDPDASNYSKRVGRQAAREALAEESKLGTVGRFAAAGAQYAPAIGAGMVNPIAGAGIASGMSYGDILSEQDRLRGEYDPQSAKLGAAATGVIDLASGGLGSKFAGLARRPVQKIAAEVVEDAASSAGSQVATNLAAGKDWQEGYAEALLGGAAFGQGLRGLNRAGQYVVNKAGEKAIKDTVKIQSDHKVNLDPTFADNFTEYSNAAEALKQKAREAVTPDERAESISAFTNLSAKNAGEAAKMNAYILATDNNIGLTDAAFNYNYTSDLGRTGAKKFAGMDFNLSPEAVGKTAALNEEARPSVLRNQKAKVAGETRESHFKQIQEKGTETLNKVLGNFHANQTSIDNRIDELVGQKKLDPWSVSDDTLTKYEDLSSTLSNLSTLSNSYLAGKDVSSKIERQSRRAMELATELGEIDNLKGFDGKPGSFNPIMDVMTASHLEKMLTSEYPAFHHGVPQVSREKAGVQPSGAQGALGLGTMILAPAAMPFVATRALVRRGAELAGATKSQRRIRKAKETTAKRGAEIAEFARQIQAKQPTVKESAVDEAIVRGDPEVAARASESALADEGIIVPEPSIKRVTPEENERLWREAGIARQPARIEPTIEPTPEPIAEPTKAPTISPEVMAKPRKETGKERRKRERYERRAAREVQAAPEAVVETPPVKRAVDTAAARKPTKPVSEAPTEVVDEITTVTKKAPDQRAARKPTKPAPVEEVPIIKEEPVVTPEPTPEVAPRREVDLEMAKAKKTAPVKEEVVEPVEEPTVTESRVKAEDVSRAPRKPVAEEVVEPEPTPRVEEETAPEATPERKFVDLVTKPMRARIEELEKTPSGKLDRRLATELGSLREKERTINRTLEDVAREEKVSQDVVARHLHDAGGLESLGPKFKAELKASIKAEKSRITQEARQKAKDLKAKLAEESRARREEKKAQAQNEVEAEKARKKAEIEAESAKKDLEKAKATTGFSTMAQAKETLTDLAGKNAPEDVKKIIDNFTREVTGSDKGPTVAQMRSTINKIIELTEKAKKAEIDLAKAEKKRYEEWLEKGQADFTVDEAAYKARKDQLQQRLKKNLEQAKRDKGPRTLVQKEIERIQKEHNKEVKRLDEWLKRGSLDRTVQEAEFKQKAAEIKQKLQDYDKRIEANKKYAEKVDKTDRVIANASEKVRITSEAAKPSQKAPESKPKEDIKEEVKRAEEATQKEFDKATEEELREVAKHYSSEYLDSDMSPDDLAQTAGIMKGISKETSDDKVKAVTTELSKLFEEAAIRKAEFPDNPETWITSDMFNRVKAERFGDADQSWVGSLAQNLTKSIMGKGVQPNKLKTESEVKKLIADKERFENMSPEEKASLKSKTKASGALAGKARAKGISQAPKKKGRLIEFVG</sequence>
<accession>A0A513ZZM4</accession>
<name>A0A513ZZM4_9CAUD</name>
<feature type="compositionally biased region" description="Basic and acidic residues" evidence="2">
    <location>
        <begin position="1400"/>
        <end position="1411"/>
    </location>
</feature>